<feature type="region of interest" description="Disordered" evidence="1">
    <location>
        <begin position="1"/>
        <end position="76"/>
    </location>
</feature>
<dbReference type="Gene3D" id="3.40.390.10">
    <property type="entry name" value="Collagenase (Catalytic Domain)"/>
    <property type="match status" value="1"/>
</dbReference>
<evidence type="ECO:0000313" key="4">
    <source>
        <dbReference type="WBParaSite" id="SPAL_0000805200.1"/>
    </source>
</evidence>
<organism evidence="3 4">
    <name type="scientific">Strongyloides papillosus</name>
    <name type="common">Intestinal threadworm</name>
    <dbReference type="NCBI Taxonomy" id="174720"/>
    <lineage>
        <taxon>Eukaryota</taxon>
        <taxon>Metazoa</taxon>
        <taxon>Ecdysozoa</taxon>
        <taxon>Nematoda</taxon>
        <taxon>Chromadorea</taxon>
        <taxon>Rhabditida</taxon>
        <taxon>Tylenchina</taxon>
        <taxon>Panagrolaimomorpha</taxon>
        <taxon>Strongyloidoidea</taxon>
        <taxon>Strongyloididae</taxon>
        <taxon>Strongyloides</taxon>
    </lineage>
</organism>
<dbReference type="Pfam" id="PF01400">
    <property type="entry name" value="Astacin"/>
    <property type="match status" value="1"/>
</dbReference>
<dbReference type="WBParaSite" id="SPAL_0000805200.1">
    <property type="protein sequence ID" value="SPAL_0000805200.1"/>
    <property type="gene ID" value="SPAL_0000805200"/>
</dbReference>
<dbReference type="AlphaFoldDB" id="A0A0N5BQ83"/>
<sequence>MKTQKKSSVKTIKKTSVTRKPIPPKPNAMKTSSAKPTTRRVTTTTSTTKKTTKKEIKQPTPLKTTTRTTMKSTTKSNVKRTDITQVIPPYLIDSSIHIYVPKNYHQKITKIFGGISAKTGIKCLVSYRSPIKNRIGINFYEISKGYNKLIISHNKNVPTEVHLRKSEYQNMARLLFYIGLSLALIPEVSRLDSFRYVKINYDNIKDNYKKYYIRDQRQFIYAFTDFNFGSAMLSDQLFGSIDGKSPTYTFIDYYNSYQKLYDVKKTFSHNDYKILRDLYRSNTCSNKKFWCENGGYPDELCNKCICPSYFQGTRCEEIKNNSGSCGTQRDFEATKELDFILYKNLNGECYYTIRTNHFKKIKVIVETLIMPNTKCSTDDSHLGMLYRYDKGVEPFTICRNTTSLEFSATSSEVYIHFKITKGPNLLVVSFQEVD</sequence>
<evidence type="ECO:0000256" key="1">
    <source>
        <dbReference type="SAM" id="MobiDB-lite"/>
    </source>
</evidence>
<proteinExistence type="predicted"/>
<dbReference type="InterPro" id="IPR024079">
    <property type="entry name" value="MetalloPept_cat_dom_sf"/>
</dbReference>
<dbReference type="InterPro" id="IPR001506">
    <property type="entry name" value="Peptidase_M12A"/>
</dbReference>
<evidence type="ECO:0000313" key="3">
    <source>
        <dbReference type="Proteomes" id="UP000046392"/>
    </source>
</evidence>
<feature type="domain" description="Peptidase M12A" evidence="2">
    <location>
        <begin position="178"/>
        <end position="279"/>
    </location>
</feature>
<reference evidence="4" key="1">
    <citation type="submission" date="2017-02" db="UniProtKB">
        <authorList>
            <consortium name="WormBaseParasite"/>
        </authorList>
    </citation>
    <scope>IDENTIFICATION</scope>
</reference>
<feature type="compositionally biased region" description="Low complexity" evidence="1">
    <location>
        <begin position="35"/>
        <end position="49"/>
    </location>
</feature>
<dbReference type="GO" id="GO:0004222">
    <property type="term" value="F:metalloendopeptidase activity"/>
    <property type="evidence" value="ECO:0007669"/>
    <property type="project" value="InterPro"/>
</dbReference>
<protein>
    <submittedName>
        <fullName evidence="4">Astacin domain-containing protein</fullName>
    </submittedName>
</protein>
<dbReference type="GO" id="GO:0006508">
    <property type="term" value="P:proteolysis"/>
    <property type="evidence" value="ECO:0007669"/>
    <property type="project" value="InterPro"/>
</dbReference>
<accession>A0A0N5BQ83</accession>
<evidence type="ECO:0000259" key="2">
    <source>
        <dbReference type="Pfam" id="PF01400"/>
    </source>
</evidence>
<feature type="compositionally biased region" description="Basic residues" evidence="1">
    <location>
        <begin position="1"/>
        <end position="17"/>
    </location>
</feature>
<feature type="compositionally biased region" description="Low complexity" evidence="1">
    <location>
        <begin position="58"/>
        <end position="75"/>
    </location>
</feature>
<name>A0A0N5BQ83_STREA</name>
<keyword evidence="3" id="KW-1185">Reference proteome</keyword>
<dbReference type="Proteomes" id="UP000046392">
    <property type="component" value="Unplaced"/>
</dbReference>